<organism evidence="6 7">
    <name type="scientific">Marinobacter xestospongiae</name>
    <dbReference type="NCBI Taxonomy" id="994319"/>
    <lineage>
        <taxon>Bacteria</taxon>
        <taxon>Pseudomonadati</taxon>
        <taxon>Pseudomonadota</taxon>
        <taxon>Gammaproteobacteria</taxon>
        <taxon>Pseudomonadales</taxon>
        <taxon>Marinobacteraceae</taxon>
        <taxon>Marinobacter</taxon>
    </lineage>
</organism>
<sequence length="419" mass="47281">MNKPDVLIVEDSAPIIRIHSHLVRRAGFTPTVAKTLAEAKALEDRLGDFFCAIIDYNLPDAPNGEAIDYLLGQEVPGVVMTGRIDDDTRAAIWKLPVIDYITKESRQSFTYLEQLLIKLRENQDIKVLIVDDSVNSRMHLIRLLRRQNYEVLSARTGIEALKQLSDHPDIKLIITDKEMPEMDGIKLCNEVRSQYSKDEISIVGVSGVDNPSLTAKFIKNGANDFLKKPFCPEEFYCRVTQNIEYIENIETIRRQAHTDALTGLYNRRYFFQQLAPVLANRHEQGEPSTLAMLDIDLFKNINDSFGHQTGDDILQATASMLQQHFGEDGLCARFGGEEFCLFLDQLDQTEAEARLEQFRRSLADMNLGEDGQDIRCTISIGLAHGCEPSLDALINQADHRLYQAKSAGRNRIVADASYA</sequence>
<dbReference type="InterPro" id="IPR050469">
    <property type="entry name" value="Diguanylate_Cyclase"/>
</dbReference>
<accession>A0ABU3W0P3</accession>
<dbReference type="PROSITE" id="PS50887">
    <property type="entry name" value="GGDEF"/>
    <property type="match status" value="1"/>
</dbReference>
<dbReference type="CDD" id="cd01949">
    <property type="entry name" value="GGDEF"/>
    <property type="match status" value="1"/>
</dbReference>
<dbReference type="PROSITE" id="PS50110">
    <property type="entry name" value="RESPONSE_REGULATORY"/>
    <property type="match status" value="2"/>
</dbReference>
<evidence type="ECO:0000256" key="2">
    <source>
        <dbReference type="ARBA" id="ARBA00034247"/>
    </source>
</evidence>
<evidence type="ECO:0000313" key="6">
    <source>
        <dbReference type="EMBL" id="MDV2080100.1"/>
    </source>
</evidence>
<dbReference type="EC" id="2.7.7.65" evidence="1"/>
<evidence type="ECO:0000259" key="5">
    <source>
        <dbReference type="PROSITE" id="PS50887"/>
    </source>
</evidence>
<evidence type="ECO:0000256" key="3">
    <source>
        <dbReference type="PROSITE-ProRule" id="PRU00169"/>
    </source>
</evidence>
<keyword evidence="6" id="KW-0548">Nucleotidyltransferase</keyword>
<feature type="modified residue" description="4-aspartylphosphate" evidence="3">
    <location>
        <position position="176"/>
    </location>
</feature>
<dbReference type="InterPro" id="IPR043128">
    <property type="entry name" value="Rev_trsase/Diguanyl_cyclase"/>
</dbReference>
<gene>
    <name evidence="6" type="ORF">RYS15_15550</name>
</gene>
<dbReference type="InterPro" id="IPR011006">
    <property type="entry name" value="CheY-like_superfamily"/>
</dbReference>
<feature type="domain" description="Response regulatory" evidence="4">
    <location>
        <begin position="5"/>
        <end position="118"/>
    </location>
</feature>
<keyword evidence="6" id="KW-0808">Transferase</keyword>
<evidence type="ECO:0000259" key="4">
    <source>
        <dbReference type="PROSITE" id="PS50110"/>
    </source>
</evidence>
<reference evidence="6 7" key="1">
    <citation type="submission" date="2023-10" db="EMBL/GenBank/DDBJ databases">
        <title>Characteristics and mechanism of a salt-tolerant marine origin heterotrophic nitrifying- aerobic denitrifying bacteria Marinobacter xestospongiae HN1.</title>
        <authorList>
            <person name="Qi R."/>
        </authorList>
    </citation>
    <scope>NUCLEOTIDE SEQUENCE [LARGE SCALE GENOMIC DNA]</scope>
    <source>
        <strain evidence="6 7">HN1</strain>
    </source>
</reference>
<dbReference type="SUPFAM" id="SSF52172">
    <property type="entry name" value="CheY-like"/>
    <property type="match status" value="2"/>
</dbReference>
<name>A0ABU3W0P3_9GAMM</name>
<feature type="domain" description="GGDEF" evidence="5">
    <location>
        <begin position="286"/>
        <end position="417"/>
    </location>
</feature>
<dbReference type="PANTHER" id="PTHR45138:SF9">
    <property type="entry name" value="DIGUANYLATE CYCLASE DGCM-RELATED"/>
    <property type="match status" value="1"/>
</dbReference>
<dbReference type="InterPro" id="IPR029787">
    <property type="entry name" value="Nucleotide_cyclase"/>
</dbReference>
<dbReference type="GO" id="GO:0052621">
    <property type="term" value="F:diguanylate cyclase activity"/>
    <property type="evidence" value="ECO:0007669"/>
    <property type="project" value="UniProtKB-EC"/>
</dbReference>
<evidence type="ECO:0000256" key="1">
    <source>
        <dbReference type="ARBA" id="ARBA00012528"/>
    </source>
</evidence>
<dbReference type="InterPro" id="IPR000160">
    <property type="entry name" value="GGDEF_dom"/>
</dbReference>
<dbReference type="NCBIfam" id="TIGR00254">
    <property type="entry name" value="GGDEF"/>
    <property type="match status" value="1"/>
</dbReference>
<dbReference type="SMART" id="SM00448">
    <property type="entry name" value="REC"/>
    <property type="match status" value="2"/>
</dbReference>
<protein>
    <recommendedName>
        <fullName evidence="1">diguanylate cyclase</fullName>
        <ecNumber evidence="1">2.7.7.65</ecNumber>
    </recommendedName>
</protein>
<dbReference type="PANTHER" id="PTHR45138">
    <property type="entry name" value="REGULATORY COMPONENTS OF SENSORY TRANSDUCTION SYSTEM"/>
    <property type="match status" value="1"/>
</dbReference>
<dbReference type="Gene3D" id="3.40.50.2300">
    <property type="match status" value="2"/>
</dbReference>
<evidence type="ECO:0000313" key="7">
    <source>
        <dbReference type="Proteomes" id="UP001269819"/>
    </source>
</evidence>
<keyword evidence="7" id="KW-1185">Reference proteome</keyword>
<dbReference type="RefSeq" id="WP_316974548.1">
    <property type="nucleotide sequence ID" value="NZ_JAWIIJ010000011.1"/>
</dbReference>
<dbReference type="InterPro" id="IPR001789">
    <property type="entry name" value="Sig_transdc_resp-reg_receiver"/>
</dbReference>
<dbReference type="Proteomes" id="UP001269819">
    <property type="component" value="Unassembled WGS sequence"/>
</dbReference>
<keyword evidence="3" id="KW-0597">Phosphoprotein</keyword>
<comment type="catalytic activity">
    <reaction evidence="2">
        <text>2 GTP = 3',3'-c-di-GMP + 2 diphosphate</text>
        <dbReference type="Rhea" id="RHEA:24898"/>
        <dbReference type="ChEBI" id="CHEBI:33019"/>
        <dbReference type="ChEBI" id="CHEBI:37565"/>
        <dbReference type="ChEBI" id="CHEBI:58805"/>
        <dbReference type="EC" id="2.7.7.65"/>
    </reaction>
</comment>
<dbReference type="Pfam" id="PF00072">
    <property type="entry name" value="Response_reg"/>
    <property type="match status" value="1"/>
</dbReference>
<feature type="domain" description="Response regulatory" evidence="4">
    <location>
        <begin position="126"/>
        <end position="243"/>
    </location>
</feature>
<feature type="modified residue" description="4-aspartylphosphate" evidence="3">
    <location>
        <position position="55"/>
    </location>
</feature>
<dbReference type="EMBL" id="JAWIIJ010000011">
    <property type="protein sequence ID" value="MDV2080100.1"/>
    <property type="molecule type" value="Genomic_DNA"/>
</dbReference>
<comment type="caution">
    <text evidence="6">The sequence shown here is derived from an EMBL/GenBank/DDBJ whole genome shotgun (WGS) entry which is preliminary data.</text>
</comment>
<dbReference type="Pfam" id="PF00990">
    <property type="entry name" value="GGDEF"/>
    <property type="match status" value="1"/>
</dbReference>
<dbReference type="SUPFAM" id="SSF55073">
    <property type="entry name" value="Nucleotide cyclase"/>
    <property type="match status" value="1"/>
</dbReference>
<dbReference type="CDD" id="cd17544">
    <property type="entry name" value="REC_2_GGDEF"/>
    <property type="match status" value="1"/>
</dbReference>
<dbReference type="SMART" id="SM00267">
    <property type="entry name" value="GGDEF"/>
    <property type="match status" value="1"/>
</dbReference>
<dbReference type="Gene3D" id="3.30.70.270">
    <property type="match status" value="1"/>
</dbReference>
<proteinExistence type="predicted"/>